<protein>
    <submittedName>
        <fullName evidence="7">Calpain-like protease palB/RIM13</fullName>
    </submittedName>
</protein>
<keyword evidence="4 5" id="KW-0788">Thiol protease</keyword>
<dbReference type="SMART" id="SM00230">
    <property type="entry name" value="CysPc"/>
    <property type="match status" value="1"/>
</dbReference>
<dbReference type="InterPro" id="IPR038765">
    <property type="entry name" value="Papain-like_cys_pep_sf"/>
</dbReference>
<feature type="active site" evidence="5">
    <location>
        <position position="273"/>
    </location>
</feature>
<feature type="active site" evidence="5">
    <location>
        <position position="289"/>
    </location>
</feature>
<dbReference type="Gene3D" id="2.60.120.380">
    <property type="match status" value="1"/>
</dbReference>
<evidence type="ECO:0000313" key="7">
    <source>
        <dbReference type="EMBL" id="OLL27041.1"/>
    </source>
</evidence>
<evidence type="ECO:0000256" key="4">
    <source>
        <dbReference type="ARBA" id="ARBA00022807"/>
    </source>
</evidence>
<dbReference type="InterPro" id="IPR036213">
    <property type="entry name" value="Calpain_III_sf"/>
</dbReference>
<keyword evidence="2 5" id="KW-0645">Protease</keyword>
<gene>
    <name evidence="7" type="ORF">NEOLI_001091</name>
</gene>
<dbReference type="OrthoDB" id="167576at2759"/>
<comment type="caution">
    <text evidence="7">The sequence shown here is derived from an EMBL/GenBank/DDBJ whole genome shotgun (WGS) entry which is preliminary data.</text>
</comment>
<dbReference type="InterPro" id="IPR051297">
    <property type="entry name" value="PalB/RIM13"/>
</dbReference>
<evidence type="ECO:0000256" key="3">
    <source>
        <dbReference type="ARBA" id="ARBA00022801"/>
    </source>
</evidence>
<dbReference type="InterPro" id="IPR001300">
    <property type="entry name" value="Peptidase_C2_calpain_cat"/>
</dbReference>
<comment type="similarity">
    <text evidence="1">Belongs to the peptidase C2 family. PalB/RIM13 subfamily.</text>
</comment>
<accession>A0A1U7LWZ7</accession>
<name>A0A1U7LWZ7_NEOID</name>
<dbReference type="PROSITE" id="PS50203">
    <property type="entry name" value="CALPAIN_CAT"/>
    <property type="match status" value="1"/>
</dbReference>
<dbReference type="Proteomes" id="UP000186594">
    <property type="component" value="Unassembled WGS sequence"/>
</dbReference>
<dbReference type="SUPFAM" id="SSF54001">
    <property type="entry name" value="Cysteine proteinases"/>
    <property type="match status" value="1"/>
</dbReference>
<organism evidence="7 8">
    <name type="scientific">Neolecta irregularis (strain DAH-3)</name>
    <dbReference type="NCBI Taxonomy" id="1198029"/>
    <lineage>
        <taxon>Eukaryota</taxon>
        <taxon>Fungi</taxon>
        <taxon>Dikarya</taxon>
        <taxon>Ascomycota</taxon>
        <taxon>Taphrinomycotina</taxon>
        <taxon>Neolectales</taxon>
        <taxon>Neolectaceae</taxon>
        <taxon>Neolecta</taxon>
    </lineage>
</organism>
<keyword evidence="3 5" id="KW-0378">Hydrolase</keyword>
<dbReference type="SUPFAM" id="SSF49758">
    <property type="entry name" value="Calpain large subunit, middle domain (domain III)"/>
    <property type="match status" value="1"/>
</dbReference>
<evidence type="ECO:0000259" key="6">
    <source>
        <dbReference type="PROSITE" id="PS50203"/>
    </source>
</evidence>
<dbReference type="AlphaFoldDB" id="A0A1U7LWZ7"/>
<feature type="active site" evidence="5">
    <location>
        <position position="140"/>
    </location>
</feature>
<dbReference type="GO" id="GO:0006508">
    <property type="term" value="P:proteolysis"/>
    <property type="evidence" value="ECO:0007669"/>
    <property type="project" value="UniProtKB-KW"/>
</dbReference>
<dbReference type="PANTHER" id="PTHR46143:SF1">
    <property type="entry name" value="CALPAIN-7"/>
    <property type="match status" value="1"/>
</dbReference>
<dbReference type="GO" id="GO:0004198">
    <property type="term" value="F:calcium-dependent cysteine-type endopeptidase activity"/>
    <property type="evidence" value="ECO:0007669"/>
    <property type="project" value="InterPro"/>
</dbReference>
<keyword evidence="8" id="KW-1185">Reference proteome</keyword>
<evidence type="ECO:0000313" key="8">
    <source>
        <dbReference type="Proteomes" id="UP000186594"/>
    </source>
</evidence>
<proteinExistence type="inferred from homology"/>
<dbReference type="EMBL" id="LXFE01000124">
    <property type="protein sequence ID" value="OLL27041.1"/>
    <property type="molecule type" value="Genomic_DNA"/>
</dbReference>
<dbReference type="PANTHER" id="PTHR46143">
    <property type="entry name" value="CALPAIN-7"/>
    <property type="match status" value="1"/>
</dbReference>
<sequence>MASLDPKALVDIASSSTNPSFAVKTLLRASEIYISQLPTASSRRERSQNIKSILAQAECLKQWNYGLSKSEEIILLKGSLLSGCKVPPWNGKPSPEIIDQLVLSPDQINQIDHWVDGREIYGSNIWPDQMEIKQMLLSNCSFVASLIALSPLNAANLSSILLADKSSFTFKIYLNGTYRRLSITPNIPVSLDLTPLTVMSTHLGPILVEKAFHALRNSYDFQGSNSATDLFLLLGYIPEIVRLHSPEIDLDEIRLRGGVMTVGSNKYEEIGQHNFALTEFDQNTVRVVNPWGGSKLHEWTQLHRSFETLYISHDPVQFRHRYQKHFSGPQQFVVHPSHGEICVLLSQHISTWTDTWTAMDVFLGSTKIYDFKNPILKGHKLDSFYTFCRLKPFSGPRILVPVSPSSSNWTISLYSQESIYCEHVASPAFRCKEIALWKGTSKINSSTFITNQQYRITITSVSFVALVITSAKGLVRLDLLSSDERVDRLRSGDCLANSGNYQPSQAVILKVLDPGKYIVIPTCFESTEGGYEIQVESDSFIKLEKLAPYDAGKFKKSLATTNQQVHITVSRLTEIWIIVLSREFIGLQFLAENEEVIWEENISDGRLGLFSGKLRVEKGFYFLKRVGEDEWNIEIISDNRIEVG</sequence>
<feature type="domain" description="Calpain catalytic" evidence="6">
    <location>
        <begin position="127"/>
        <end position="300"/>
    </location>
</feature>
<dbReference type="STRING" id="1198029.A0A1U7LWZ7"/>
<evidence type="ECO:0000256" key="2">
    <source>
        <dbReference type="ARBA" id="ARBA00022670"/>
    </source>
</evidence>
<evidence type="ECO:0000256" key="1">
    <source>
        <dbReference type="ARBA" id="ARBA00010193"/>
    </source>
</evidence>
<evidence type="ECO:0000256" key="5">
    <source>
        <dbReference type="PROSITE-ProRule" id="PRU00239"/>
    </source>
</evidence>
<reference evidence="7 8" key="1">
    <citation type="submission" date="2016-04" db="EMBL/GenBank/DDBJ databases">
        <title>Evolutionary innovation and constraint leading to complex multicellularity in the Ascomycota.</title>
        <authorList>
            <person name="Cisse O."/>
            <person name="Nguyen A."/>
            <person name="Hewitt D.A."/>
            <person name="Jedd G."/>
            <person name="Stajich J.E."/>
        </authorList>
    </citation>
    <scope>NUCLEOTIDE SEQUENCE [LARGE SCALE GENOMIC DNA]</scope>
    <source>
        <strain evidence="7 8">DAH-3</strain>
    </source>
</reference>